<sequence length="453" mass="53028">MAPKKSVSEGPRKRLKSKAQREETPSIDKSFRSSDHSVRFLKEISHRTVVFGKIVDFNYFDNHHIHLKELFEAQGWWDYSTLYCMQFEGYNPLESIRQMCGNPSIEVAVRPKIFELTLESRLIHHIITHNILPRSGSYEYISYLDAFIIWCILNKVKLDLAFYVGWHMDTCVKKKNGALPYGLHITTILNHFKVNVSGEKETRNAIPTDFYGETTMKQMKYEFNNNTWVKKDAHVELPLVAAFFQFLHPLLPRHDRMDSKVWKHRQSGQFDVSSFYSALQGSNRMQFPWKSIWGVKAPRRISFFIWTAARGTILTCDNLMRRGHIMAGWCCMCKHNWETGDHLLLHCETASALWSFILQAFRINWVMPAKVIDLLFGWYNWFGKHSSGVWNLVPLCLMWTLWQERNRRIFEGLEKSTSQIKEQFSGLLYDCSKSWGFTDASSLPDFVVSFTSD</sequence>
<gene>
    <name evidence="3" type="ORF">FSB_LOCUS54281</name>
</gene>
<feature type="compositionally biased region" description="Basic and acidic residues" evidence="1">
    <location>
        <begin position="19"/>
        <end position="30"/>
    </location>
</feature>
<name>A0A2N9IQH9_FAGSY</name>
<dbReference type="InterPro" id="IPR026960">
    <property type="entry name" value="RVT-Znf"/>
</dbReference>
<feature type="domain" description="Reverse transcriptase zinc-binding" evidence="2">
    <location>
        <begin position="270"/>
        <end position="354"/>
    </location>
</feature>
<feature type="compositionally biased region" description="Basic and acidic residues" evidence="1">
    <location>
        <begin position="1"/>
        <end position="12"/>
    </location>
</feature>
<evidence type="ECO:0000313" key="3">
    <source>
        <dbReference type="EMBL" id="SPD26399.1"/>
    </source>
</evidence>
<evidence type="ECO:0000259" key="2">
    <source>
        <dbReference type="Pfam" id="PF13966"/>
    </source>
</evidence>
<dbReference type="AlphaFoldDB" id="A0A2N9IQH9"/>
<dbReference type="Pfam" id="PF13966">
    <property type="entry name" value="zf-RVT"/>
    <property type="match status" value="1"/>
</dbReference>
<feature type="region of interest" description="Disordered" evidence="1">
    <location>
        <begin position="1"/>
        <end position="30"/>
    </location>
</feature>
<dbReference type="EMBL" id="OIVN01006155">
    <property type="protein sequence ID" value="SPD26399.1"/>
    <property type="molecule type" value="Genomic_DNA"/>
</dbReference>
<protein>
    <recommendedName>
        <fullName evidence="2">Reverse transcriptase zinc-binding domain-containing protein</fullName>
    </recommendedName>
</protein>
<organism evidence="3">
    <name type="scientific">Fagus sylvatica</name>
    <name type="common">Beechnut</name>
    <dbReference type="NCBI Taxonomy" id="28930"/>
    <lineage>
        <taxon>Eukaryota</taxon>
        <taxon>Viridiplantae</taxon>
        <taxon>Streptophyta</taxon>
        <taxon>Embryophyta</taxon>
        <taxon>Tracheophyta</taxon>
        <taxon>Spermatophyta</taxon>
        <taxon>Magnoliopsida</taxon>
        <taxon>eudicotyledons</taxon>
        <taxon>Gunneridae</taxon>
        <taxon>Pentapetalae</taxon>
        <taxon>rosids</taxon>
        <taxon>fabids</taxon>
        <taxon>Fagales</taxon>
        <taxon>Fagaceae</taxon>
        <taxon>Fagus</taxon>
    </lineage>
</organism>
<evidence type="ECO:0000256" key="1">
    <source>
        <dbReference type="SAM" id="MobiDB-lite"/>
    </source>
</evidence>
<accession>A0A2N9IQH9</accession>
<proteinExistence type="predicted"/>
<reference evidence="3" key="1">
    <citation type="submission" date="2018-02" db="EMBL/GenBank/DDBJ databases">
        <authorList>
            <person name="Cohen D.B."/>
            <person name="Kent A.D."/>
        </authorList>
    </citation>
    <scope>NUCLEOTIDE SEQUENCE</scope>
</reference>